<protein>
    <recommendedName>
        <fullName evidence="5">NAD(P)-binding protein</fullName>
    </recommendedName>
</protein>
<dbReference type="PANTHER" id="PTHR43544:SF32">
    <property type="entry name" value="CHAIN DEHYDROGENASE, PUTATIVE (AFU_ORTHOLOGUE AFUA_5G01530)-RELATED"/>
    <property type="match status" value="1"/>
</dbReference>
<dbReference type="Gene3D" id="3.40.50.720">
    <property type="entry name" value="NAD(P)-binding Rossmann-like Domain"/>
    <property type="match status" value="1"/>
</dbReference>
<evidence type="ECO:0000313" key="4">
    <source>
        <dbReference type="Proteomes" id="UP001056012"/>
    </source>
</evidence>
<dbReference type="InterPro" id="IPR036291">
    <property type="entry name" value="NAD(P)-bd_dom_sf"/>
</dbReference>
<sequence>MASLLKKEIALITGANSGIGFEIAHQLLQRGTYHILLGARSTSKGLVALQDLQSRNLPGSIELMHLDVQNDEHISQAAAHIKETHGKLDILFNNAAVALPEGATERERLAAAFDINATGPWLLTKAVIHLLKKSENPRIINVSSGAGSIGRRLFPESPMYKIQGIPYRASKVAFNMLTACLYVEFGLGIKQVDATEPQSDENEAGAEIEADKKIKVFCYDPGFTVSNLGPHNKQEFGARSAEKTVDSIMELVDGKRDADMGKFIHNTGEYPW</sequence>
<gene>
    <name evidence="3" type="ORF">yc1106_00084</name>
</gene>
<evidence type="ECO:0000256" key="1">
    <source>
        <dbReference type="ARBA" id="ARBA00006484"/>
    </source>
</evidence>
<dbReference type="PANTHER" id="PTHR43544">
    <property type="entry name" value="SHORT-CHAIN DEHYDROGENASE/REDUCTASE"/>
    <property type="match status" value="1"/>
</dbReference>
<dbReference type="PRINTS" id="PR00080">
    <property type="entry name" value="SDRFAMILY"/>
</dbReference>
<dbReference type="EMBL" id="CP089274">
    <property type="protein sequence ID" value="USP72810.1"/>
    <property type="molecule type" value="Genomic_DNA"/>
</dbReference>
<dbReference type="VEuPathDB" id="FungiDB:yc1106_00084"/>
<dbReference type="GO" id="GO:0019748">
    <property type="term" value="P:secondary metabolic process"/>
    <property type="evidence" value="ECO:0007669"/>
    <property type="project" value="TreeGrafter"/>
</dbReference>
<name>A0A9Q8YZS0_CURCL</name>
<dbReference type="PRINTS" id="PR00081">
    <property type="entry name" value="GDHRDH"/>
</dbReference>
<dbReference type="InterPro" id="IPR002347">
    <property type="entry name" value="SDR_fam"/>
</dbReference>
<dbReference type="GO" id="GO:0016491">
    <property type="term" value="F:oxidoreductase activity"/>
    <property type="evidence" value="ECO:0007669"/>
    <property type="project" value="TreeGrafter"/>
</dbReference>
<dbReference type="Pfam" id="PF00106">
    <property type="entry name" value="adh_short"/>
    <property type="match status" value="1"/>
</dbReference>
<evidence type="ECO:0000313" key="3">
    <source>
        <dbReference type="EMBL" id="USP72810.1"/>
    </source>
</evidence>
<keyword evidence="4" id="KW-1185">Reference proteome</keyword>
<proteinExistence type="inferred from homology"/>
<dbReference type="OrthoDB" id="1933717at2759"/>
<dbReference type="GO" id="GO:0005737">
    <property type="term" value="C:cytoplasm"/>
    <property type="evidence" value="ECO:0007669"/>
    <property type="project" value="TreeGrafter"/>
</dbReference>
<evidence type="ECO:0008006" key="5">
    <source>
        <dbReference type="Google" id="ProtNLM"/>
    </source>
</evidence>
<dbReference type="InterPro" id="IPR051468">
    <property type="entry name" value="Fungal_SecMetab_SDRs"/>
</dbReference>
<reference evidence="3" key="1">
    <citation type="submission" date="2021-12" db="EMBL/GenBank/DDBJ databases">
        <title>Curvularia clavata genome.</title>
        <authorList>
            <person name="Cao Y."/>
        </authorList>
    </citation>
    <scope>NUCLEOTIDE SEQUENCE</scope>
    <source>
        <strain evidence="3">Yc1106</strain>
    </source>
</reference>
<dbReference type="AlphaFoldDB" id="A0A9Q8YZS0"/>
<evidence type="ECO:0000256" key="2">
    <source>
        <dbReference type="RuleBase" id="RU000363"/>
    </source>
</evidence>
<comment type="similarity">
    <text evidence="1 2">Belongs to the short-chain dehydrogenases/reductases (SDR) family.</text>
</comment>
<dbReference type="SUPFAM" id="SSF51735">
    <property type="entry name" value="NAD(P)-binding Rossmann-fold domains"/>
    <property type="match status" value="1"/>
</dbReference>
<dbReference type="Proteomes" id="UP001056012">
    <property type="component" value="Chromosome 1"/>
</dbReference>
<organism evidence="3 4">
    <name type="scientific">Curvularia clavata</name>
    <dbReference type="NCBI Taxonomy" id="95742"/>
    <lineage>
        <taxon>Eukaryota</taxon>
        <taxon>Fungi</taxon>
        <taxon>Dikarya</taxon>
        <taxon>Ascomycota</taxon>
        <taxon>Pezizomycotina</taxon>
        <taxon>Dothideomycetes</taxon>
        <taxon>Pleosporomycetidae</taxon>
        <taxon>Pleosporales</taxon>
        <taxon>Pleosporineae</taxon>
        <taxon>Pleosporaceae</taxon>
        <taxon>Curvularia</taxon>
    </lineage>
</organism>
<accession>A0A9Q8YZS0</accession>